<reference evidence="3" key="1">
    <citation type="journal article" date="2021" name="Front. Microbiol.">
        <title>Comprehensive Comparative Genomics and Phenotyping of Methylobacterium Species.</title>
        <authorList>
            <person name="Alessa O."/>
            <person name="Ogura Y."/>
            <person name="Fujitani Y."/>
            <person name="Takami H."/>
            <person name="Hayashi T."/>
            <person name="Sahin N."/>
            <person name="Tani A."/>
        </authorList>
    </citation>
    <scope>NUCLEOTIDE SEQUENCE</scope>
    <source>
        <strain evidence="3">KCTC 52305</strain>
    </source>
</reference>
<dbReference type="Gene3D" id="3.90.1150.10">
    <property type="entry name" value="Aspartate Aminotransferase, domain 1"/>
    <property type="match status" value="1"/>
</dbReference>
<keyword evidence="2" id="KW-0663">Pyridoxal phosphate</keyword>
<dbReference type="InterPro" id="IPR015424">
    <property type="entry name" value="PyrdxlP-dep_Trfase"/>
</dbReference>
<dbReference type="Gene3D" id="3.40.640.10">
    <property type="entry name" value="Type I PLP-dependent aspartate aminotransferase-like (Major domain)"/>
    <property type="match status" value="1"/>
</dbReference>
<dbReference type="Pfam" id="PF01041">
    <property type="entry name" value="DegT_DnrJ_EryC1"/>
    <property type="match status" value="1"/>
</dbReference>
<comment type="caution">
    <text evidence="3">The sequence shown here is derived from an EMBL/GenBank/DDBJ whole genome shotgun (WGS) entry which is preliminary data.</text>
</comment>
<dbReference type="NCBIfam" id="TIGR03588">
    <property type="entry name" value="PseC"/>
    <property type="match status" value="1"/>
</dbReference>
<dbReference type="InterPro" id="IPR000653">
    <property type="entry name" value="DegT/StrS_aminotransferase"/>
</dbReference>
<dbReference type="SUPFAM" id="SSF53383">
    <property type="entry name" value="PLP-dependent transferases"/>
    <property type="match status" value="1"/>
</dbReference>
<accession>A0ABQ4QS56</accession>
<gene>
    <name evidence="3" type="primary">pseC</name>
    <name evidence="3" type="ORF">OPKNFCMD_0234</name>
</gene>
<proteinExistence type="inferred from homology"/>
<sequence>MIPYGRQSLDEADIAAVTAVLRSDFLTQGPLVARFEAALAARTGAAEAVAVNSATSALHVAYRALGLGPGDLVWTTPNTFVATANAARLCGADVDFVDIDPMTYNLDAEALARKLAAARAAGGRLPAIVATVDFAGQPCAVDRIRALAEEFGFRVVEDASHALGATWRGEPVGCGRHAAVTVFSFHPVKIITTAEGGAATTNDPALAVRMRLLRTHGVTREADLLEGESHGPWYYEQIDLGPNYRLTDLQAALGLSQLGRLDAFLARRRAIAARYDAALEDLPLVRPWQDPDGASALHLYPVRFREGALRGGRRAAFEALRARGIGVQVHYIPVHTQPYYRRLGFGPGQFPRAEAYYAGAVSLPIFAELTEAQQGAVIAALRAVCAELRA</sequence>
<dbReference type="PANTHER" id="PTHR30244">
    <property type="entry name" value="TRANSAMINASE"/>
    <property type="match status" value="1"/>
</dbReference>
<dbReference type="InterPro" id="IPR015422">
    <property type="entry name" value="PyrdxlP-dep_Trfase_small"/>
</dbReference>
<organism evidence="3 4">
    <name type="scientific">Methylobacterium crusticola</name>
    <dbReference type="NCBI Taxonomy" id="1697972"/>
    <lineage>
        <taxon>Bacteria</taxon>
        <taxon>Pseudomonadati</taxon>
        <taxon>Pseudomonadota</taxon>
        <taxon>Alphaproteobacteria</taxon>
        <taxon>Hyphomicrobiales</taxon>
        <taxon>Methylobacteriaceae</taxon>
        <taxon>Methylobacterium</taxon>
    </lineage>
</organism>
<reference evidence="3" key="2">
    <citation type="submission" date="2021-08" db="EMBL/GenBank/DDBJ databases">
        <authorList>
            <person name="Tani A."/>
            <person name="Ola A."/>
            <person name="Ogura Y."/>
            <person name="Katsura K."/>
            <person name="Hayashi T."/>
        </authorList>
    </citation>
    <scope>NUCLEOTIDE SEQUENCE</scope>
    <source>
        <strain evidence="3">KCTC 52305</strain>
    </source>
</reference>
<comment type="similarity">
    <text evidence="1 2">Belongs to the DegT/DnrJ/EryC1 family.</text>
</comment>
<dbReference type="PIRSF" id="PIRSF000390">
    <property type="entry name" value="PLP_StrS"/>
    <property type="match status" value="1"/>
</dbReference>
<keyword evidence="4" id="KW-1185">Reference proteome</keyword>
<dbReference type="RefSeq" id="WP_128565796.1">
    <property type="nucleotide sequence ID" value="NZ_BPQH01000001.1"/>
</dbReference>
<dbReference type="Proteomes" id="UP001055167">
    <property type="component" value="Unassembled WGS sequence"/>
</dbReference>
<evidence type="ECO:0000313" key="3">
    <source>
        <dbReference type="EMBL" id="GJD47526.1"/>
    </source>
</evidence>
<dbReference type="InterPro" id="IPR015421">
    <property type="entry name" value="PyrdxlP-dep_Trfase_major"/>
</dbReference>
<dbReference type="EMBL" id="BPQH01000001">
    <property type="protein sequence ID" value="GJD47526.1"/>
    <property type="molecule type" value="Genomic_DNA"/>
</dbReference>
<name>A0ABQ4QS56_9HYPH</name>
<evidence type="ECO:0000256" key="1">
    <source>
        <dbReference type="ARBA" id="ARBA00037999"/>
    </source>
</evidence>
<dbReference type="CDD" id="cd00616">
    <property type="entry name" value="AHBA_syn"/>
    <property type="match status" value="1"/>
</dbReference>
<evidence type="ECO:0000313" key="4">
    <source>
        <dbReference type="Proteomes" id="UP001055167"/>
    </source>
</evidence>
<dbReference type="InterPro" id="IPR020026">
    <property type="entry name" value="PseC"/>
</dbReference>
<protein>
    <submittedName>
        <fullName evidence="3">UDP-4-amino-4, 6-dideoxy-N-acetyl-beta-L-altrosamine transaminase</fullName>
    </submittedName>
</protein>
<evidence type="ECO:0000256" key="2">
    <source>
        <dbReference type="RuleBase" id="RU004508"/>
    </source>
</evidence>
<dbReference type="PANTHER" id="PTHR30244:SF34">
    <property type="entry name" value="DTDP-4-AMINO-4,6-DIDEOXYGALACTOSE TRANSAMINASE"/>
    <property type="match status" value="1"/>
</dbReference>